<sequence>MAVIPLEAAAWQQFDAWLARLLITQLRTLGVLTDVGQSHSIQALMANAKIHPRFQRWLHEGLTILAQNGHIHLQGDAVTVLAAPEVDDVFMASLG</sequence>
<comment type="caution">
    <text evidence="1">The sequence shown here is derived from an EMBL/GenBank/DDBJ whole genome shotgun (WGS) entry which is preliminary data.</text>
</comment>
<organism evidence="1 2">
    <name type="scientific">Methylocucumis oryzae</name>
    <dbReference type="NCBI Taxonomy" id="1632867"/>
    <lineage>
        <taxon>Bacteria</taxon>
        <taxon>Pseudomonadati</taxon>
        <taxon>Pseudomonadota</taxon>
        <taxon>Gammaproteobacteria</taxon>
        <taxon>Methylococcales</taxon>
        <taxon>Methylococcaceae</taxon>
        <taxon>Methylocucumis</taxon>
    </lineage>
</organism>
<dbReference type="EMBL" id="LAJX01000138">
    <property type="protein sequence ID" value="KJV06056.1"/>
    <property type="molecule type" value="Genomic_DNA"/>
</dbReference>
<keyword evidence="2" id="KW-1185">Reference proteome</keyword>
<reference evidence="1 2" key="2">
    <citation type="journal article" date="2016" name="Microb. Ecol.">
        <title>Genome Characteristics of a Novel Type I Methanotroph (Sn10-6) Isolated from a Flooded Indian Rice Field.</title>
        <authorList>
            <person name="Rahalkar M.C."/>
            <person name="Pandit P.S."/>
            <person name="Dhakephalkar P.K."/>
            <person name="Pore S."/>
            <person name="Arora P."/>
            <person name="Kapse N."/>
        </authorList>
    </citation>
    <scope>NUCLEOTIDE SEQUENCE [LARGE SCALE GENOMIC DNA]</scope>
    <source>
        <strain evidence="1 2">Sn10-6</strain>
    </source>
</reference>
<evidence type="ECO:0000313" key="2">
    <source>
        <dbReference type="Proteomes" id="UP000033684"/>
    </source>
</evidence>
<protein>
    <submittedName>
        <fullName evidence="1">Uncharacterized protein</fullName>
    </submittedName>
</protein>
<evidence type="ECO:0000313" key="1">
    <source>
        <dbReference type="EMBL" id="KJV06056.1"/>
    </source>
</evidence>
<dbReference type="Proteomes" id="UP000033684">
    <property type="component" value="Unassembled WGS sequence"/>
</dbReference>
<dbReference type="AlphaFoldDB" id="A0A0F3IH44"/>
<proteinExistence type="predicted"/>
<accession>A0A0F3IH44</accession>
<reference evidence="2" key="1">
    <citation type="submission" date="2015-03" db="EMBL/GenBank/DDBJ databases">
        <title>Draft genome sequence of a novel methanotroph (Sn10-6) isolated from flooded ricefield rhizosphere in India.</title>
        <authorList>
            <person name="Pandit P.S."/>
            <person name="Pore S.D."/>
            <person name="Arora P."/>
            <person name="Kapse N.G."/>
            <person name="Dhakephalkar P.K."/>
            <person name="Rahalkar M.C."/>
        </authorList>
    </citation>
    <scope>NUCLEOTIDE SEQUENCE [LARGE SCALE GENOMIC DNA]</scope>
    <source>
        <strain evidence="2">Sn10-6</strain>
    </source>
</reference>
<gene>
    <name evidence="1" type="ORF">VZ94_13785</name>
</gene>
<name>A0A0F3IH44_9GAMM</name>